<dbReference type="NCBIfam" id="NF008323">
    <property type="entry name" value="PRK11114.1-1"/>
    <property type="match status" value="1"/>
</dbReference>
<keyword evidence="18" id="KW-1185">Reference proteome</keyword>
<keyword evidence="8 15" id="KW-0997">Cell inner membrane</keyword>
<keyword evidence="11 15" id="KW-0135">Cellulose biosynthesis</keyword>
<keyword evidence="7 15" id="KW-1003">Cell membrane</keyword>
<evidence type="ECO:0000256" key="13">
    <source>
        <dbReference type="ARBA" id="ARBA00023136"/>
    </source>
</evidence>
<keyword evidence="12 15" id="KW-1133">Transmembrane helix</keyword>
<proteinExistence type="inferred from homology"/>
<evidence type="ECO:0000256" key="4">
    <source>
        <dbReference type="ARBA" id="ARBA00010714"/>
    </source>
</evidence>
<evidence type="ECO:0000313" key="18">
    <source>
        <dbReference type="Proteomes" id="UP000291822"/>
    </source>
</evidence>
<dbReference type="PANTHER" id="PTHR39083:SF1">
    <property type="entry name" value="CYCLIC DI-GMP-BINDING PROTEIN"/>
    <property type="match status" value="1"/>
</dbReference>
<dbReference type="GO" id="GO:0005886">
    <property type="term" value="C:plasma membrane"/>
    <property type="evidence" value="ECO:0007669"/>
    <property type="project" value="UniProtKB-SubCell"/>
</dbReference>
<evidence type="ECO:0000256" key="8">
    <source>
        <dbReference type="ARBA" id="ARBA00022519"/>
    </source>
</evidence>
<name>A0A4R0YWQ3_9GAMM</name>
<dbReference type="GO" id="GO:0006011">
    <property type="term" value="P:UDP-alpha-D-glucose metabolic process"/>
    <property type="evidence" value="ECO:0007669"/>
    <property type="project" value="InterPro"/>
</dbReference>
<dbReference type="UniPathway" id="UPA00694"/>
<comment type="subcellular location">
    <subcellularLocation>
        <location evidence="2">Cell inner membrane</location>
        <topology evidence="2">Single-pass membrane protein</topology>
    </subcellularLocation>
</comment>
<evidence type="ECO:0000256" key="10">
    <source>
        <dbReference type="ARBA" id="ARBA00022692"/>
    </source>
</evidence>
<comment type="function">
    <text evidence="1 15">Binds the cellulose synthase activator, bis-(3'-5') cyclic diguanylic acid (c-di-GMP).</text>
</comment>
<dbReference type="InterPro" id="IPR018513">
    <property type="entry name" value="Cell_synthase_bac"/>
</dbReference>
<comment type="similarity">
    <text evidence="4 15">Belongs to the AcsB/BcsB family.</text>
</comment>
<dbReference type="PANTHER" id="PTHR39083">
    <property type="entry name" value="CYCLIC DI-GMP-BINDING PROTEIN"/>
    <property type="match status" value="1"/>
</dbReference>
<dbReference type="GO" id="GO:0030244">
    <property type="term" value="P:cellulose biosynthetic process"/>
    <property type="evidence" value="ECO:0007669"/>
    <property type="project" value="UniProtKB-KW"/>
</dbReference>
<evidence type="ECO:0000256" key="16">
    <source>
        <dbReference type="SAM" id="MobiDB-lite"/>
    </source>
</evidence>
<evidence type="ECO:0000256" key="15">
    <source>
        <dbReference type="RuleBase" id="RU365021"/>
    </source>
</evidence>
<evidence type="ECO:0000256" key="2">
    <source>
        <dbReference type="ARBA" id="ARBA00004377"/>
    </source>
</evidence>
<evidence type="ECO:0000256" key="6">
    <source>
        <dbReference type="ARBA" id="ARBA00021844"/>
    </source>
</evidence>
<evidence type="ECO:0000256" key="12">
    <source>
        <dbReference type="ARBA" id="ARBA00022989"/>
    </source>
</evidence>
<feature type="region of interest" description="Disordered" evidence="16">
    <location>
        <begin position="1"/>
        <end position="30"/>
    </location>
</feature>
<evidence type="ECO:0000313" key="17">
    <source>
        <dbReference type="EMBL" id="TCI13852.1"/>
    </source>
</evidence>
<evidence type="ECO:0000256" key="3">
    <source>
        <dbReference type="ARBA" id="ARBA00005186"/>
    </source>
</evidence>
<gene>
    <name evidence="17" type="ORF">EZM97_07105</name>
</gene>
<keyword evidence="9 15" id="KW-0973">c-di-GMP</keyword>
<keyword evidence="10 15" id="KW-0812">Transmembrane</keyword>
<feature type="transmembrane region" description="Helical" evidence="15">
    <location>
        <begin position="711"/>
        <end position="732"/>
    </location>
</feature>
<evidence type="ECO:0000256" key="11">
    <source>
        <dbReference type="ARBA" id="ARBA00022916"/>
    </source>
</evidence>
<organism evidence="17 18">
    <name type="scientific">Dyella soli</name>
    <dbReference type="NCBI Taxonomy" id="522319"/>
    <lineage>
        <taxon>Bacteria</taxon>
        <taxon>Pseudomonadati</taxon>
        <taxon>Pseudomonadota</taxon>
        <taxon>Gammaproteobacteria</taxon>
        <taxon>Lysobacterales</taxon>
        <taxon>Rhodanobacteraceae</taxon>
        <taxon>Dyella</taxon>
    </lineage>
</organism>
<accession>A0A4R0YWQ3</accession>
<dbReference type="Pfam" id="PF03170">
    <property type="entry name" value="BcsB"/>
    <property type="match status" value="1"/>
</dbReference>
<dbReference type="Gene3D" id="2.60.120.260">
    <property type="entry name" value="Galactose-binding domain-like"/>
    <property type="match status" value="2"/>
</dbReference>
<dbReference type="PRINTS" id="PR01440">
    <property type="entry name" value="CELLSNTHASEB"/>
</dbReference>
<comment type="subunit">
    <text evidence="5 15">Tightly associated with the cellulose synthase catalytic subunit.</text>
</comment>
<evidence type="ECO:0000256" key="14">
    <source>
        <dbReference type="ARBA" id="ARBA00033444"/>
    </source>
</evidence>
<reference evidence="17 18" key="1">
    <citation type="submission" date="2019-02" db="EMBL/GenBank/DDBJ databases">
        <title>Dyella amyloliquefaciens sp. nov., isolated from forest soil.</title>
        <authorList>
            <person name="Gao Z.-H."/>
            <person name="Qiu L.-H."/>
        </authorList>
    </citation>
    <scope>NUCLEOTIDE SEQUENCE [LARGE SCALE GENOMIC DNA]</scope>
    <source>
        <strain evidence="17 18">KACC 12747</strain>
    </source>
</reference>
<evidence type="ECO:0000256" key="7">
    <source>
        <dbReference type="ARBA" id="ARBA00022475"/>
    </source>
</evidence>
<protein>
    <recommendedName>
        <fullName evidence="6 15">Cyclic di-GMP-binding protein</fullName>
    </recommendedName>
    <alternativeName>
        <fullName evidence="14 15">Cellulose synthase regulatory subunit</fullName>
    </alternativeName>
</protein>
<feature type="compositionally biased region" description="Low complexity" evidence="16">
    <location>
        <begin position="16"/>
        <end position="30"/>
    </location>
</feature>
<sequence>MAFAAAAMPPQSSRRAGPSTPETPAPAASSTVAAAQPIAVAGQTRQLSLSDMGGYETVKLRGVDPTTTLNVSVRNDEVVTAARLKLVYTYSPSLIYALSHLKIYLNGEVIATLPLDKDSAGGTVRKDIDLDPRLFTDFNRISVQMIAHYTMDHCEDPYHSTLWTDISPETSLALTTSDIALPNSLALLPAPFFDRRDNRSLNIPFVLPAQADPAVLRAAGVVSSWLGALADWRGARFPVSAAPPADSHAVAFALPNAHPDGVNLTDLKGPTVLVMPNPASPPESGRKLLVIAGRDAKELQQAADALVLGQVSMSGDRALVNAIDLGPERKPYDAPNWAPVDRVVTFKELVTDPSQLEAAGFNPPAIRVKMRLPPDMFAWARNSVPLDVHYRYTAPSSYNDSVLNVGINDQLLRSVRLRPLDTSAADRQFNVPLLSGNVSRGAEEIRVPALRIGSNNEFQFQFHMDSQKTGLCVSTATNSARAAIDPDSTIDFSQFVHYTSMPNLAFIASSGYPFTRMADLADTAVVMPDAPNAKDQEAFLALLGRMGRMSGLPALRVSVVPAASIDTVKNKDLIVIGTGSAADLLGKWGKGMPMVIERSQNQLQLREQSRGAPGTVGSVDVSVNGPMAALVGFESPYARKRSVVALEANASDRLMDVLDVLGDDARVGEVRGDLTVVRQKVVVGLSAGETYDVGHLPWYAWLWVHISRYPVLMAIAGILAGLFVAMSVFWALGRIAARRLDR</sequence>
<comment type="caution">
    <text evidence="17">The sequence shown here is derived from an EMBL/GenBank/DDBJ whole genome shotgun (WGS) entry which is preliminary data.</text>
</comment>
<dbReference type="InterPro" id="IPR003920">
    <property type="entry name" value="Cell_synth_B"/>
</dbReference>
<evidence type="ECO:0000256" key="5">
    <source>
        <dbReference type="ARBA" id="ARBA00011437"/>
    </source>
</evidence>
<dbReference type="EMBL" id="SJTG01000001">
    <property type="protein sequence ID" value="TCI13852.1"/>
    <property type="molecule type" value="Genomic_DNA"/>
</dbReference>
<evidence type="ECO:0000256" key="9">
    <source>
        <dbReference type="ARBA" id="ARBA00022636"/>
    </source>
</evidence>
<dbReference type="AlphaFoldDB" id="A0A4R0YWQ3"/>
<dbReference type="Proteomes" id="UP000291822">
    <property type="component" value="Unassembled WGS sequence"/>
</dbReference>
<comment type="pathway">
    <text evidence="3 15">Glycan metabolism; bacterial cellulose biosynthesis.</text>
</comment>
<evidence type="ECO:0000256" key="1">
    <source>
        <dbReference type="ARBA" id="ARBA00002057"/>
    </source>
</evidence>
<keyword evidence="13 15" id="KW-0472">Membrane</keyword>